<keyword evidence="7" id="KW-0547">Nucleotide-binding</keyword>
<dbReference type="SMART" id="SM00387">
    <property type="entry name" value="HATPase_c"/>
    <property type="match status" value="1"/>
</dbReference>
<keyword evidence="6" id="KW-0808">Transferase</keyword>
<dbReference type="SUPFAM" id="SSF47384">
    <property type="entry name" value="Homodimeric domain of signal transducing histidine kinase"/>
    <property type="match status" value="1"/>
</dbReference>
<keyword evidence="11" id="KW-0472">Membrane</keyword>
<dbReference type="CDD" id="cd00082">
    <property type="entry name" value="HisKA"/>
    <property type="match status" value="1"/>
</dbReference>
<dbReference type="CDD" id="cd00156">
    <property type="entry name" value="REC"/>
    <property type="match status" value="1"/>
</dbReference>
<dbReference type="AlphaFoldDB" id="A0A1Z4JAE8"/>
<evidence type="ECO:0000259" key="15">
    <source>
        <dbReference type="PROSITE" id="PS50110"/>
    </source>
</evidence>
<keyword evidence="8" id="KW-0418">Kinase</keyword>
<comment type="subcellular location">
    <subcellularLocation>
        <location evidence="2">Cell membrane</location>
    </subcellularLocation>
</comment>
<dbReference type="PROSITE" id="PS50110">
    <property type="entry name" value="RESPONSE_REGULATORY"/>
    <property type="match status" value="1"/>
</dbReference>
<evidence type="ECO:0000256" key="7">
    <source>
        <dbReference type="ARBA" id="ARBA00022741"/>
    </source>
</evidence>
<evidence type="ECO:0000313" key="16">
    <source>
        <dbReference type="EMBL" id="BAY53744.1"/>
    </source>
</evidence>
<dbReference type="Pfam" id="PF00072">
    <property type="entry name" value="Response_reg"/>
    <property type="match status" value="1"/>
</dbReference>
<feature type="domain" description="Response regulatory" evidence="15">
    <location>
        <begin position="6"/>
        <end position="122"/>
    </location>
</feature>
<evidence type="ECO:0000256" key="8">
    <source>
        <dbReference type="ARBA" id="ARBA00022777"/>
    </source>
</evidence>
<dbReference type="SUPFAM" id="SSF55874">
    <property type="entry name" value="ATPase domain of HSP90 chaperone/DNA topoisomerase II/histidine kinase"/>
    <property type="match status" value="1"/>
</dbReference>
<keyword evidence="4" id="KW-1003">Cell membrane</keyword>
<sequence>MKQFCTLLLIRRSQFDNALFQRSLSQSPDVDWNIVVARSGNAALNICCHAAPDAILMHSDLHDMEGEQFISKLKQFEDTVPIVVIAHTLEIASQLLKAGAKDYILSHKVTPEVLQHTLQSVVLRQMIEGNQKDRLNQQLKQSQIALRRAIAQREEAETANQNKDEFLAVVTHELRTPLNAILGWAKLLRSRNLDSESIDRALETIERNAQSQSQLIEDLLDISRIIRGQLPIKVMMVNLYAVISAAIEGVRPTAAEKNIQLEFSSMDLDLVISGDPKRLQQILLNLLTNAIKFTPAGGKVTVQLTELDGMAYVKVIDTGIGIQPEFLPHIFDRFRQDETNAASADGLGLGLTIVHQLVELHRGSITVESEGSDLGATFTVQFPLASLKL</sequence>
<gene>
    <name evidence="16" type="ORF">NIES2135_05550</name>
</gene>
<keyword evidence="17" id="KW-1185">Reference proteome</keyword>
<keyword evidence="9" id="KW-0067">ATP-binding</keyword>
<proteinExistence type="predicted"/>
<evidence type="ECO:0000256" key="3">
    <source>
        <dbReference type="ARBA" id="ARBA00012438"/>
    </source>
</evidence>
<dbReference type="PROSITE" id="PS50109">
    <property type="entry name" value="HIS_KIN"/>
    <property type="match status" value="1"/>
</dbReference>
<name>A0A1Z4JAE8_LEPBY</name>
<evidence type="ECO:0000313" key="17">
    <source>
        <dbReference type="Proteomes" id="UP000217895"/>
    </source>
</evidence>
<accession>A0A1Z4JAE8</accession>
<keyword evidence="5" id="KW-0597">Phosphoprotein</keyword>
<dbReference type="Pfam" id="PF02518">
    <property type="entry name" value="HATPase_c"/>
    <property type="match status" value="1"/>
</dbReference>
<dbReference type="InterPro" id="IPR003661">
    <property type="entry name" value="HisK_dim/P_dom"/>
</dbReference>
<evidence type="ECO:0000256" key="6">
    <source>
        <dbReference type="ARBA" id="ARBA00022679"/>
    </source>
</evidence>
<evidence type="ECO:0000256" key="4">
    <source>
        <dbReference type="ARBA" id="ARBA00022475"/>
    </source>
</evidence>
<protein>
    <recommendedName>
        <fullName evidence="3">histidine kinase</fullName>
        <ecNumber evidence="3">2.7.13.3</ecNumber>
    </recommendedName>
</protein>
<dbReference type="GO" id="GO:0005524">
    <property type="term" value="F:ATP binding"/>
    <property type="evidence" value="ECO:0007669"/>
    <property type="project" value="UniProtKB-KW"/>
</dbReference>
<dbReference type="InterPro" id="IPR011006">
    <property type="entry name" value="CheY-like_superfamily"/>
</dbReference>
<comment type="catalytic activity">
    <reaction evidence="1">
        <text>ATP + protein L-histidine = ADP + protein N-phospho-L-histidine.</text>
        <dbReference type="EC" id="2.7.13.3"/>
    </reaction>
</comment>
<dbReference type="PRINTS" id="PR00344">
    <property type="entry name" value="BCTRLSENSOR"/>
</dbReference>
<dbReference type="InterPro" id="IPR036097">
    <property type="entry name" value="HisK_dim/P_sf"/>
</dbReference>
<dbReference type="Gene3D" id="3.30.565.10">
    <property type="entry name" value="Histidine kinase-like ATPase, C-terminal domain"/>
    <property type="match status" value="1"/>
</dbReference>
<dbReference type="SMART" id="SM00388">
    <property type="entry name" value="HisKA"/>
    <property type="match status" value="1"/>
</dbReference>
<keyword evidence="13" id="KW-0175">Coiled coil</keyword>
<organism evidence="16 17">
    <name type="scientific">Leptolyngbya boryana NIES-2135</name>
    <dbReference type="NCBI Taxonomy" id="1973484"/>
    <lineage>
        <taxon>Bacteria</taxon>
        <taxon>Bacillati</taxon>
        <taxon>Cyanobacteriota</taxon>
        <taxon>Cyanophyceae</taxon>
        <taxon>Leptolyngbyales</taxon>
        <taxon>Leptolyngbyaceae</taxon>
        <taxon>Leptolyngbya group</taxon>
        <taxon>Leptolyngbya</taxon>
    </lineage>
</organism>
<evidence type="ECO:0000259" key="14">
    <source>
        <dbReference type="PROSITE" id="PS50109"/>
    </source>
</evidence>
<dbReference type="InterPro" id="IPR001789">
    <property type="entry name" value="Sig_transdc_resp-reg_receiver"/>
</dbReference>
<dbReference type="InterPro" id="IPR003594">
    <property type="entry name" value="HATPase_dom"/>
</dbReference>
<dbReference type="Pfam" id="PF00512">
    <property type="entry name" value="HisKA"/>
    <property type="match status" value="1"/>
</dbReference>
<dbReference type="Gene3D" id="3.40.50.2300">
    <property type="match status" value="1"/>
</dbReference>
<evidence type="ECO:0000256" key="2">
    <source>
        <dbReference type="ARBA" id="ARBA00004236"/>
    </source>
</evidence>
<evidence type="ECO:0000256" key="12">
    <source>
        <dbReference type="PROSITE-ProRule" id="PRU00169"/>
    </source>
</evidence>
<dbReference type="InterPro" id="IPR004358">
    <property type="entry name" value="Sig_transdc_His_kin-like_C"/>
</dbReference>
<evidence type="ECO:0000256" key="10">
    <source>
        <dbReference type="ARBA" id="ARBA00023012"/>
    </source>
</evidence>
<dbReference type="InterPro" id="IPR005467">
    <property type="entry name" value="His_kinase_dom"/>
</dbReference>
<evidence type="ECO:0000256" key="13">
    <source>
        <dbReference type="SAM" id="Coils"/>
    </source>
</evidence>
<dbReference type="GO" id="GO:0005886">
    <property type="term" value="C:plasma membrane"/>
    <property type="evidence" value="ECO:0007669"/>
    <property type="project" value="UniProtKB-SubCell"/>
</dbReference>
<evidence type="ECO:0000256" key="5">
    <source>
        <dbReference type="ARBA" id="ARBA00022553"/>
    </source>
</evidence>
<dbReference type="PANTHER" id="PTHR43547:SF2">
    <property type="entry name" value="HYBRID SIGNAL TRANSDUCTION HISTIDINE KINASE C"/>
    <property type="match status" value="1"/>
</dbReference>
<keyword evidence="10" id="KW-0902">Two-component regulatory system</keyword>
<dbReference type="EMBL" id="AP018203">
    <property type="protein sequence ID" value="BAY53744.1"/>
    <property type="molecule type" value="Genomic_DNA"/>
</dbReference>
<feature type="coiled-coil region" evidence="13">
    <location>
        <begin position="132"/>
        <end position="159"/>
    </location>
</feature>
<evidence type="ECO:0000256" key="11">
    <source>
        <dbReference type="ARBA" id="ARBA00023136"/>
    </source>
</evidence>
<dbReference type="Gene3D" id="1.10.287.130">
    <property type="match status" value="1"/>
</dbReference>
<dbReference type="FunFam" id="3.30.565.10:FF:000023">
    <property type="entry name" value="PAS domain-containing sensor histidine kinase"/>
    <property type="match status" value="1"/>
</dbReference>
<evidence type="ECO:0000256" key="9">
    <source>
        <dbReference type="ARBA" id="ARBA00022840"/>
    </source>
</evidence>
<dbReference type="InterPro" id="IPR036890">
    <property type="entry name" value="HATPase_C_sf"/>
</dbReference>
<dbReference type="GO" id="GO:0000155">
    <property type="term" value="F:phosphorelay sensor kinase activity"/>
    <property type="evidence" value="ECO:0007669"/>
    <property type="project" value="InterPro"/>
</dbReference>
<feature type="domain" description="Histidine kinase" evidence="14">
    <location>
        <begin position="169"/>
        <end position="386"/>
    </location>
</feature>
<dbReference type="Proteomes" id="UP000217895">
    <property type="component" value="Chromosome"/>
</dbReference>
<comment type="caution">
    <text evidence="12">Lacks conserved residue(s) required for the propagation of feature annotation.</text>
</comment>
<reference evidence="16 17" key="1">
    <citation type="submission" date="2017-06" db="EMBL/GenBank/DDBJ databases">
        <title>Genome sequencing of cyanobaciteial culture collection at National Institute for Environmental Studies (NIES).</title>
        <authorList>
            <person name="Hirose Y."/>
            <person name="Shimura Y."/>
            <person name="Fujisawa T."/>
            <person name="Nakamura Y."/>
            <person name="Kawachi M."/>
        </authorList>
    </citation>
    <scope>NUCLEOTIDE SEQUENCE [LARGE SCALE GENOMIC DNA]</scope>
    <source>
        <strain evidence="16 17">NIES-2135</strain>
    </source>
</reference>
<dbReference type="EC" id="2.7.13.3" evidence="3"/>
<dbReference type="SUPFAM" id="SSF52172">
    <property type="entry name" value="CheY-like"/>
    <property type="match status" value="1"/>
</dbReference>
<dbReference type="PANTHER" id="PTHR43547">
    <property type="entry name" value="TWO-COMPONENT HISTIDINE KINASE"/>
    <property type="match status" value="1"/>
</dbReference>
<evidence type="ECO:0000256" key="1">
    <source>
        <dbReference type="ARBA" id="ARBA00000085"/>
    </source>
</evidence>